<evidence type="ECO:0000313" key="2">
    <source>
        <dbReference type="EMBL" id="XCH18011.1"/>
    </source>
</evidence>
<evidence type="ECO:0008006" key="3">
    <source>
        <dbReference type="Google" id="ProtNLM"/>
    </source>
</evidence>
<dbReference type="RefSeq" id="WP_353706421.1">
    <property type="nucleotide sequence ID" value="NZ_CP123058.1"/>
</dbReference>
<accession>A0AAU8F345</accession>
<proteinExistence type="predicted"/>
<name>A0AAU8F345_9BACI</name>
<evidence type="ECO:0000256" key="1">
    <source>
        <dbReference type="SAM" id="Coils"/>
    </source>
</evidence>
<dbReference type="AlphaFoldDB" id="A0AAU8F345"/>
<dbReference type="EMBL" id="CP123058">
    <property type="protein sequence ID" value="XCH18011.1"/>
    <property type="molecule type" value="Genomic_DNA"/>
</dbReference>
<protein>
    <recommendedName>
        <fullName evidence="3">HNH endonuclease</fullName>
    </recommendedName>
</protein>
<sequence length="200" mass="23059">MTENREHKGYYWLASEWGNLLWACLICNSQGNKGNKFPLIAGSNYAFKSSDDISFEASLLINPCEENPELHLEYTYEGFIIGTTDKGEKSVEVYGLDRPDLKVDRLRNVNEIKRLIGMMLNVISTSTLLIDLPDNVKSEAINEQLKKNKNLIDEYTDALQERLEAKSEFAGMNRFLINAYRNKYKDNEIFMKVTEKLLDQ</sequence>
<reference evidence="2" key="1">
    <citation type="submission" date="2023-04" db="EMBL/GenBank/DDBJ databases">
        <title>Bacillus cereus group whole genome sequencing.</title>
        <authorList>
            <person name="Kang M."/>
            <person name="Kim H.J."/>
        </authorList>
    </citation>
    <scope>NUCLEOTIDE SEQUENCE</scope>
    <source>
        <strain evidence="2">MS39</strain>
    </source>
</reference>
<keyword evidence="1" id="KW-0175">Coiled coil</keyword>
<feature type="coiled-coil region" evidence="1">
    <location>
        <begin position="141"/>
        <end position="168"/>
    </location>
</feature>
<organism evidence="2">
    <name type="scientific">Bacillus cereus group sp. MS39</name>
    <dbReference type="NCBI Taxonomy" id="3041344"/>
    <lineage>
        <taxon>Bacteria</taxon>
        <taxon>Bacillati</taxon>
        <taxon>Bacillota</taxon>
        <taxon>Bacilli</taxon>
        <taxon>Bacillales</taxon>
        <taxon>Bacillaceae</taxon>
        <taxon>Bacillus</taxon>
        <taxon>Bacillus cereus group</taxon>
    </lineage>
</organism>
<gene>
    <name evidence="2" type="ORF">QEP67_21445</name>
</gene>